<sequence>MKISSDKTRTYITCKNCTEAQLTPDHILECPALTPHIIQLGMVPLASELRDVLYSADAPRLAEAVRRADDILIVHGHDKKN</sequence>
<accession>A0A8X7BCG7</accession>
<gene>
    <name evidence="1" type="ORF">TNCV_2485921</name>
</gene>
<comment type="caution">
    <text evidence="1">The sequence shown here is derived from an EMBL/GenBank/DDBJ whole genome shotgun (WGS) entry which is preliminary data.</text>
</comment>
<organism evidence="1 2">
    <name type="scientific">Trichonephila clavipes</name>
    <name type="common">Golden silk orbweaver</name>
    <name type="synonym">Nephila clavipes</name>
    <dbReference type="NCBI Taxonomy" id="2585209"/>
    <lineage>
        <taxon>Eukaryota</taxon>
        <taxon>Metazoa</taxon>
        <taxon>Ecdysozoa</taxon>
        <taxon>Arthropoda</taxon>
        <taxon>Chelicerata</taxon>
        <taxon>Arachnida</taxon>
        <taxon>Araneae</taxon>
        <taxon>Araneomorphae</taxon>
        <taxon>Entelegynae</taxon>
        <taxon>Araneoidea</taxon>
        <taxon>Nephilidae</taxon>
        <taxon>Trichonephila</taxon>
    </lineage>
</organism>
<protein>
    <submittedName>
        <fullName evidence="1">Uncharacterized protein</fullName>
    </submittedName>
</protein>
<dbReference type="Proteomes" id="UP000887159">
    <property type="component" value="Unassembled WGS sequence"/>
</dbReference>
<evidence type="ECO:0000313" key="2">
    <source>
        <dbReference type="Proteomes" id="UP000887159"/>
    </source>
</evidence>
<dbReference type="EMBL" id="BMAU01021371">
    <property type="protein sequence ID" value="GFY25472.1"/>
    <property type="molecule type" value="Genomic_DNA"/>
</dbReference>
<proteinExistence type="predicted"/>
<evidence type="ECO:0000313" key="1">
    <source>
        <dbReference type="EMBL" id="GFY25472.1"/>
    </source>
</evidence>
<keyword evidence="2" id="KW-1185">Reference proteome</keyword>
<name>A0A8X7BCG7_TRICX</name>
<dbReference type="AlphaFoldDB" id="A0A8X7BCG7"/>
<reference evidence="1" key="1">
    <citation type="submission" date="2020-08" db="EMBL/GenBank/DDBJ databases">
        <title>Multicomponent nature underlies the extraordinary mechanical properties of spider dragline silk.</title>
        <authorList>
            <person name="Kono N."/>
            <person name="Nakamura H."/>
            <person name="Mori M."/>
            <person name="Yoshida Y."/>
            <person name="Ohtoshi R."/>
            <person name="Malay A.D."/>
            <person name="Moran D.A.P."/>
            <person name="Tomita M."/>
            <person name="Numata K."/>
            <person name="Arakawa K."/>
        </authorList>
    </citation>
    <scope>NUCLEOTIDE SEQUENCE</scope>
</reference>